<evidence type="ECO:0000256" key="2">
    <source>
        <dbReference type="ARBA" id="ARBA00009387"/>
    </source>
</evidence>
<dbReference type="EMBL" id="RAPE01000001">
    <property type="protein sequence ID" value="RKF16323.1"/>
    <property type="molecule type" value="Genomic_DNA"/>
</dbReference>
<name>A0A3A8AVM0_9RHOB</name>
<dbReference type="GO" id="GO:0042597">
    <property type="term" value="C:periplasmic space"/>
    <property type="evidence" value="ECO:0007669"/>
    <property type="project" value="InterPro"/>
</dbReference>
<dbReference type="SUPFAM" id="SSF48435">
    <property type="entry name" value="Bacterial muramidases"/>
    <property type="match status" value="1"/>
</dbReference>
<dbReference type="InterPro" id="IPR008939">
    <property type="entry name" value="Lytic_TGlycosylase_superhlx_U"/>
</dbReference>
<sequence length="657" mass="71805">MQGMLRVFMVCLALICVLPQARAQEASARPPRPLASALDAAAAGRWDRAAQIAARDGAAAEAIIEWYRLRAGEGAPDEVQAFLAAHPDWPGLDYLRKRSEPAFEDASDAEVIALHAGGQPQTAKGVLRYARALTKIGQRGEAEATVVLAWRTMDLSTQEHLAFLEAYGPLLGEHHVARLRMTLWRGLRDSALMLPLVSQEERAVAELWRAIERGENDIEEALAALPLARRTDAGIAHARFNRFLEQNQPEKAMALMRTQSRIEGGLGEPPRWASWRRSLARRMMRAGDYAAAYDLAAHHQLAEGAAFADLEWLSGYIALRFLDEPALALDHFQRLRAGVESPISMGRAGYWIGRAQEALGDGEAAQIAYAQGAHHQTSFYGLLAAEKAGLGFDVGLDQPDPPPWRDAEFAKSTLAQAGILALASGRLNLAERLFLALADTLDETGLRQMSRMLDDLASPHLRVMLGKAAARRGIILPHAYYALHPLTQMSLPVPAEMALAIARRESEFDFSVTSGAGAQGLMQLMSGTARDVARDLGIKHEAGRVQGDWAYNARLGATYLAQLSDRFDGNVVMISAGYNAGPGRPIRWMADFGDPRAGDMDVIDWIEHIPFRETRNYVQRVAESLPIYRALLGADPLPIPFSKELIGATIPSTLDSG</sequence>
<evidence type="ECO:0000256" key="1">
    <source>
        <dbReference type="ARBA" id="ARBA00007734"/>
    </source>
</evidence>
<dbReference type="Pfam" id="PF01464">
    <property type="entry name" value="SLT"/>
    <property type="match status" value="1"/>
</dbReference>
<feature type="domain" description="Transglycosylase SLT" evidence="5">
    <location>
        <begin position="493"/>
        <end position="592"/>
    </location>
</feature>
<dbReference type="PANTHER" id="PTHR37423:SF2">
    <property type="entry name" value="MEMBRANE-BOUND LYTIC MUREIN TRANSGLYCOSYLASE C"/>
    <property type="match status" value="1"/>
</dbReference>
<dbReference type="Gene3D" id="1.25.20.10">
    <property type="entry name" value="Bacterial muramidases"/>
    <property type="match status" value="1"/>
</dbReference>
<gene>
    <name evidence="6" type="ORF">D6850_01835</name>
</gene>
<dbReference type="GO" id="GO:0004553">
    <property type="term" value="F:hydrolase activity, hydrolyzing O-glycosyl compounds"/>
    <property type="evidence" value="ECO:0007669"/>
    <property type="project" value="InterPro"/>
</dbReference>
<organism evidence="6 7">
    <name type="scientific">Roseovarius spongiae</name>
    <dbReference type="NCBI Taxonomy" id="2320272"/>
    <lineage>
        <taxon>Bacteria</taxon>
        <taxon>Pseudomonadati</taxon>
        <taxon>Pseudomonadota</taxon>
        <taxon>Alphaproteobacteria</taxon>
        <taxon>Rhodobacterales</taxon>
        <taxon>Roseobacteraceae</taxon>
        <taxon>Roseovarius</taxon>
    </lineage>
</organism>
<protein>
    <submittedName>
        <fullName evidence="6">Lytic transglycosylase domain-containing protein</fullName>
    </submittedName>
</protein>
<keyword evidence="3 4" id="KW-0732">Signal</keyword>
<feature type="signal peptide" evidence="4">
    <location>
        <begin position="1"/>
        <end position="23"/>
    </location>
</feature>
<dbReference type="CDD" id="cd13401">
    <property type="entry name" value="Slt70-like"/>
    <property type="match status" value="1"/>
</dbReference>
<dbReference type="InterPro" id="IPR008258">
    <property type="entry name" value="Transglycosylase_SLT_dom_1"/>
</dbReference>
<comment type="similarity">
    <text evidence="1">Belongs to the transglycosylase Slt family.</text>
</comment>
<reference evidence="6 7" key="1">
    <citation type="submission" date="2018-09" db="EMBL/GenBank/DDBJ databases">
        <title>Roseovarius spongiae sp. nov., isolated from a marine sponge.</title>
        <authorList>
            <person name="Zhuang L."/>
            <person name="Luo L."/>
        </authorList>
    </citation>
    <scope>NUCLEOTIDE SEQUENCE [LARGE SCALE GENOMIC DNA]</scope>
    <source>
        <strain evidence="6 7">HN-E21</strain>
    </source>
</reference>
<evidence type="ECO:0000256" key="3">
    <source>
        <dbReference type="ARBA" id="ARBA00022729"/>
    </source>
</evidence>
<dbReference type="AlphaFoldDB" id="A0A3A8AVM0"/>
<evidence type="ECO:0000313" key="7">
    <source>
        <dbReference type="Proteomes" id="UP000281128"/>
    </source>
</evidence>
<dbReference type="Proteomes" id="UP000281128">
    <property type="component" value="Unassembled WGS sequence"/>
</dbReference>
<dbReference type="SUPFAM" id="SSF53955">
    <property type="entry name" value="Lysozyme-like"/>
    <property type="match status" value="1"/>
</dbReference>
<feature type="chain" id="PRO_5017332764" evidence="4">
    <location>
        <begin position="24"/>
        <end position="657"/>
    </location>
</feature>
<dbReference type="PANTHER" id="PTHR37423">
    <property type="entry name" value="SOLUBLE LYTIC MUREIN TRANSGLYCOSYLASE-RELATED"/>
    <property type="match status" value="1"/>
</dbReference>
<comment type="caution">
    <text evidence="6">The sequence shown here is derived from an EMBL/GenBank/DDBJ whole genome shotgun (WGS) entry which is preliminary data.</text>
</comment>
<evidence type="ECO:0000313" key="6">
    <source>
        <dbReference type="EMBL" id="RKF16323.1"/>
    </source>
</evidence>
<keyword evidence="7" id="KW-1185">Reference proteome</keyword>
<comment type="similarity">
    <text evidence="2">Belongs to the virb1 family.</text>
</comment>
<dbReference type="InterPro" id="IPR023346">
    <property type="entry name" value="Lysozyme-like_dom_sf"/>
</dbReference>
<accession>A0A3A8AVM0</accession>
<proteinExistence type="inferred from homology"/>
<dbReference type="OrthoDB" id="9815002at2"/>
<dbReference type="Gene3D" id="1.10.530.10">
    <property type="match status" value="1"/>
</dbReference>
<evidence type="ECO:0000256" key="4">
    <source>
        <dbReference type="SAM" id="SignalP"/>
    </source>
</evidence>
<evidence type="ECO:0000259" key="5">
    <source>
        <dbReference type="Pfam" id="PF01464"/>
    </source>
</evidence>